<evidence type="ECO:0000256" key="1">
    <source>
        <dbReference type="SAM" id="MobiDB-lite"/>
    </source>
</evidence>
<feature type="compositionally biased region" description="Polar residues" evidence="1">
    <location>
        <begin position="10"/>
        <end position="23"/>
    </location>
</feature>
<feature type="region of interest" description="Disordered" evidence="1">
    <location>
        <begin position="1"/>
        <end position="23"/>
    </location>
</feature>
<reference evidence="2" key="1">
    <citation type="submission" date="2023-08" db="EMBL/GenBank/DDBJ databases">
        <authorList>
            <person name="Audoor S."/>
            <person name="Bilcke G."/>
        </authorList>
    </citation>
    <scope>NUCLEOTIDE SEQUENCE</scope>
</reference>
<evidence type="ECO:0000313" key="3">
    <source>
        <dbReference type="Proteomes" id="UP001295423"/>
    </source>
</evidence>
<name>A0AAD2JJ13_9STRA</name>
<comment type="caution">
    <text evidence="2">The sequence shown here is derived from an EMBL/GenBank/DDBJ whole genome shotgun (WGS) entry which is preliminary data.</text>
</comment>
<keyword evidence="3" id="KW-1185">Reference proteome</keyword>
<dbReference type="Proteomes" id="UP001295423">
    <property type="component" value="Unassembled WGS sequence"/>
</dbReference>
<evidence type="ECO:0000313" key="2">
    <source>
        <dbReference type="EMBL" id="CAJ1954788.1"/>
    </source>
</evidence>
<gene>
    <name evidence="2" type="ORF">CYCCA115_LOCUS15380</name>
</gene>
<proteinExistence type="predicted"/>
<dbReference type="EMBL" id="CAKOGP040001870">
    <property type="protein sequence ID" value="CAJ1954788.1"/>
    <property type="molecule type" value="Genomic_DNA"/>
</dbReference>
<dbReference type="AlphaFoldDB" id="A0AAD2JJ13"/>
<protein>
    <submittedName>
        <fullName evidence="2">Uncharacterized protein</fullName>
    </submittedName>
</protein>
<accession>A0AAD2JJ13</accession>
<sequence>MQKGQESAGKPTTSSNLNGTTSDIPAAVDLDNLRVEKECKGILTYSQSKSILEATTMGIVKELEPKGVMMVKVVFPPLRASTDMAQAVSSKSLLGAMTLFYPTLKLMFCKDNGESAAKAVTYFIWGATSTKSGLLVGRSPRQGGL</sequence>
<organism evidence="2 3">
    <name type="scientific">Cylindrotheca closterium</name>
    <dbReference type="NCBI Taxonomy" id="2856"/>
    <lineage>
        <taxon>Eukaryota</taxon>
        <taxon>Sar</taxon>
        <taxon>Stramenopiles</taxon>
        <taxon>Ochrophyta</taxon>
        <taxon>Bacillariophyta</taxon>
        <taxon>Bacillariophyceae</taxon>
        <taxon>Bacillariophycidae</taxon>
        <taxon>Bacillariales</taxon>
        <taxon>Bacillariaceae</taxon>
        <taxon>Cylindrotheca</taxon>
    </lineage>
</organism>